<dbReference type="Gene3D" id="2.30.30.140">
    <property type="match status" value="1"/>
</dbReference>
<evidence type="ECO:0000256" key="1">
    <source>
        <dbReference type="ARBA" id="ARBA00001933"/>
    </source>
</evidence>
<organism evidence="9">
    <name type="scientific">Trichuris suis</name>
    <name type="common">pig whipworm</name>
    <dbReference type="NCBI Taxonomy" id="68888"/>
    <lineage>
        <taxon>Eukaryota</taxon>
        <taxon>Metazoa</taxon>
        <taxon>Ecdysozoa</taxon>
        <taxon>Nematoda</taxon>
        <taxon>Enoplea</taxon>
        <taxon>Dorylaimia</taxon>
        <taxon>Trichinellida</taxon>
        <taxon>Trichuridae</taxon>
        <taxon>Trichuris</taxon>
    </lineage>
</organism>
<dbReference type="AlphaFoldDB" id="A0A085NLK2"/>
<dbReference type="SUPFAM" id="SSF53383">
    <property type="entry name" value="PLP-dependent transferases"/>
    <property type="match status" value="1"/>
</dbReference>
<accession>A0A085NLK2</accession>
<feature type="compositionally biased region" description="Polar residues" evidence="7">
    <location>
        <begin position="156"/>
        <end position="165"/>
    </location>
</feature>
<evidence type="ECO:0000256" key="2">
    <source>
        <dbReference type="ARBA" id="ARBA00009533"/>
    </source>
</evidence>
<evidence type="ECO:0000256" key="4">
    <source>
        <dbReference type="ARBA" id="ARBA00022898"/>
    </source>
</evidence>
<protein>
    <recommendedName>
        <fullName evidence="8">Tudor domain-containing protein</fullName>
    </recommendedName>
</protein>
<dbReference type="Gene3D" id="2.40.50.90">
    <property type="match status" value="1"/>
</dbReference>
<evidence type="ECO:0000256" key="5">
    <source>
        <dbReference type="ARBA" id="ARBA00023239"/>
    </source>
</evidence>
<dbReference type="GO" id="GO:0030170">
    <property type="term" value="F:pyridoxal phosphate binding"/>
    <property type="evidence" value="ECO:0007669"/>
    <property type="project" value="InterPro"/>
</dbReference>
<sequence>MFIRMFASKAESPYQQKRTVTAKRRKKQTRAVANLMMLLEKWVVWASRLRVMECTGESAASREQVQASPTSENTHCFNGMMIELTYTFEKVASFYRDDLEPTEELKQAVARLNLYKPHSIASALKDIDKRKKLIRSGVNHSQGQGPSTVGKLNRHAPSQRTSEPTRTPRLDWLNAEPARRMAPARLGVLKPPVLQTLKKSFEDLRIAKIRTTPYLSIPTNVDIFRSLKKFIAEVTIVYNPTYFYVVPLAERQFYQMAMEAAFNRILNGPIFAASYDPMLHGNFCCVRTAQLEFSRGYCYEFDPRVNTAKVYFIDSGLRRSVRKECILPMPRELLAIPLLAAHCTLLGSSPSPCDGKAAQQTELSFMKQVSKKRFLVIVHWHSYACIVPGLSVPSLCVDLIDEEQEKPVYDGSIAAARQSGRRCTFLYHCDRAGVVFAFYFGSIHARLFPAGCYDDVRWLKFHWPMAFCWSLFHHSIRKLHNSVTCSETRKAFCTLKLKKKLLPLTFCCPFAAPETLLITFSLRRSCYRMADKIDDGWRLVDKAYELIRQMLTFDQQRDAPVIRFEQPEKLKELLDTSLQTSPETFDRLVAVCENVIHYSVHTGHPNFKNQLYGGVDPYGLAASFIIEALNTNLHTYEVAPVFVLTEMEVIAMIKSAIDLPNSEGTFCAGGSIANMYGLSIARHYYDSSTKQQGLFGRKRMIIFTSDQAHYSVKKAAVFMGFGTDSVVTVRCNRNGSMNIAALKERIAEVSSQSDRRPFCVWCTSGTTVLNGYDSLDEIATICEHYGLWMHVDACLGGAALLSPKYRHLMNGYERCDSLTWNWHKTMGSPIQTSLFLTKHKDLLKSCHSQHASYLFPEVRLYDTKFDVGDSSIQCSRKPDAFKIWLMWKAYGLEGLKALVEKAFENAEYLAERLRANRNFKLVNNSNNGCSVCFWFIPSRLDGIPEDDFFWQEVGKVNLALKLKMVTTGKAMVAVQKLPDQNLVDFFRVTFTCHPSMKFEEVDMLIDTIARSGQE</sequence>
<evidence type="ECO:0000256" key="6">
    <source>
        <dbReference type="PIRSR" id="PIRSR602129-50"/>
    </source>
</evidence>
<feature type="compositionally biased region" description="Polar residues" evidence="7">
    <location>
        <begin position="138"/>
        <end position="147"/>
    </location>
</feature>
<dbReference type="Pfam" id="PF00567">
    <property type="entry name" value="TUDOR"/>
    <property type="match status" value="1"/>
</dbReference>
<comment type="similarity">
    <text evidence="2">Belongs to the group II decarboxylase family.</text>
</comment>
<keyword evidence="5" id="KW-0456">Lyase</keyword>
<dbReference type="InterPro" id="IPR002999">
    <property type="entry name" value="Tudor"/>
</dbReference>
<keyword evidence="4 6" id="KW-0663">Pyridoxal phosphate</keyword>
<dbReference type="SUPFAM" id="SSF63748">
    <property type="entry name" value="Tudor/PWWP/MBT"/>
    <property type="match status" value="1"/>
</dbReference>
<keyword evidence="3" id="KW-0210">Decarboxylase</keyword>
<gene>
    <name evidence="9" type="ORF">M514_17432</name>
</gene>
<evidence type="ECO:0000259" key="8">
    <source>
        <dbReference type="Pfam" id="PF00567"/>
    </source>
</evidence>
<evidence type="ECO:0000256" key="3">
    <source>
        <dbReference type="ARBA" id="ARBA00022793"/>
    </source>
</evidence>
<name>A0A085NLK2_9BILA</name>
<feature type="region of interest" description="Disordered" evidence="7">
    <location>
        <begin position="137"/>
        <end position="169"/>
    </location>
</feature>
<dbReference type="PANTHER" id="PTHR45677:SF8">
    <property type="entry name" value="CYSTEINE SULFINIC ACID DECARBOXYLASE"/>
    <property type="match status" value="1"/>
</dbReference>
<dbReference type="Gene3D" id="3.40.640.10">
    <property type="entry name" value="Type I PLP-dependent aspartate aminotransferase-like (Major domain)"/>
    <property type="match status" value="1"/>
</dbReference>
<dbReference type="InterPro" id="IPR015424">
    <property type="entry name" value="PyrdxlP-dep_Trfase"/>
</dbReference>
<dbReference type="GO" id="GO:0005737">
    <property type="term" value="C:cytoplasm"/>
    <property type="evidence" value="ECO:0007669"/>
    <property type="project" value="TreeGrafter"/>
</dbReference>
<dbReference type="InterPro" id="IPR002129">
    <property type="entry name" value="PyrdxlP-dep_de-COase"/>
</dbReference>
<feature type="non-terminal residue" evidence="9">
    <location>
        <position position="1014"/>
    </location>
</feature>
<dbReference type="Gene3D" id="3.90.1150.170">
    <property type="match status" value="1"/>
</dbReference>
<dbReference type="InterPro" id="IPR035437">
    <property type="entry name" value="SNase_OB-fold_sf"/>
</dbReference>
<dbReference type="EMBL" id="KL367488">
    <property type="protein sequence ID" value="KFD70348.1"/>
    <property type="molecule type" value="Genomic_DNA"/>
</dbReference>
<reference evidence="9" key="1">
    <citation type="journal article" date="2014" name="Nat. Genet.">
        <title>Genome and transcriptome of the porcine whipworm Trichuris suis.</title>
        <authorList>
            <person name="Jex A.R."/>
            <person name="Nejsum P."/>
            <person name="Schwarz E.M."/>
            <person name="Hu L."/>
            <person name="Young N.D."/>
            <person name="Hall R.S."/>
            <person name="Korhonen P.K."/>
            <person name="Liao S."/>
            <person name="Thamsborg S."/>
            <person name="Xia J."/>
            <person name="Xu P."/>
            <person name="Wang S."/>
            <person name="Scheerlinck J.P."/>
            <person name="Hofmann A."/>
            <person name="Sternberg P.W."/>
            <person name="Wang J."/>
            <person name="Gasser R.B."/>
        </authorList>
    </citation>
    <scope>NUCLEOTIDE SEQUENCE [LARGE SCALE GENOMIC DNA]</scope>
    <source>
        <strain evidence="9">DCEP-RM93F</strain>
    </source>
</reference>
<feature type="modified residue" description="N6-(pyridoxal phosphate)lysine" evidence="6">
    <location>
        <position position="824"/>
    </location>
</feature>
<dbReference type="Proteomes" id="UP000030758">
    <property type="component" value="Unassembled WGS sequence"/>
</dbReference>
<dbReference type="InterPro" id="IPR015421">
    <property type="entry name" value="PyrdxlP-dep_Trfase_major"/>
</dbReference>
<dbReference type="Pfam" id="PF00282">
    <property type="entry name" value="Pyridoxal_deC"/>
    <property type="match status" value="1"/>
</dbReference>
<feature type="domain" description="Tudor" evidence="8">
    <location>
        <begin position="229"/>
        <end position="345"/>
    </location>
</feature>
<dbReference type="GO" id="GO:0019752">
    <property type="term" value="P:carboxylic acid metabolic process"/>
    <property type="evidence" value="ECO:0007669"/>
    <property type="project" value="InterPro"/>
</dbReference>
<dbReference type="PANTHER" id="PTHR45677">
    <property type="entry name" value="GLUTAMATE DECARBOXYLASE-RELATED"/>
    <property type="match status" value="1"/>
</dbReference>
<proteinExistence type="inferred from homology"/>
<comment type="cofactor">
    <cofactor evidence="1 6">
        <name>pyridoxal 5'-phosphate</name>
        <dbReference type="ChEBI" id="CHEBI:597326"/>
    </cofactor>
</comment>
<evidence type="ECO:0000313" key="9">
    <source>
        <dbReference type="EMBL" id="KFD70348.1"/>
    </source>
</evidence>
<evidence type="ECO:0000256" key="7">
    <source>
        <dbReference type="SAM" id="MobiDB-lite"/>
    </source>
</evidence>
<dbReference type="GO" id="GO:0016831">
    <property type="term" value="F:carboxy-lyase activity"/>
    <property type="evidence" value="ECO:0007669"/>
    <property type="project" value="UniProtKB-KW"/>
</dbReference>